<dbReference type="SUPFAM" id="SSF55874">
    <property type="entry name" value="ATPase domain of HSP90 chaperone/DNA topoisomerase II/histidine kinase"/>
    <property type="match status" value="1"/>
</dbReference>
<keyword evidence="1" id="KW-0472">Membrane</keyword>
<gene>
    <name evidence="3" type="ORF">SAMN02910414_00205</name>
</gene>
<dbReference type="PANTHER" id="PTHR40448:SF1">
    <property type="entry name" value="TWO-COMPONENT SENSOR HISTIDINE KINASE"/>
    <property type="match status" value="1"/>
</dbReference>
<keyword evidence="1" id="KW-0812">Transmembrane</keyword>
<dbReference type="InterPro" id="IPR032834">
    <property type="entry name" value="NatK-like_C"/>
</dbReference>
<dbReference type="STRING" id="1122142.SAMN02910414_00205"/>
<evidence type="ECO:0000313" key="4">
    <source>
        <dbReference type="Proteomes" id="UP000183918"/>
    </source>
</evidence>
<dbReference type="Gene3D" id="3.30.565.10">
    <property type="entry name" value="Histidine kinase-like ATPase, C-terminal domain"/>
    <property type="match status" value="1"/>
</dbReference>
<feature type="transmembrane region" description="Helical" evidence="1">
    <location>
        <begin position="78"/>
        <end position="97"/>
    </location>
</feature>
<protein>
    <submittedName>
        <fullName evidence="3">GHKL domain-containing protein</fullName>
    </submittedName>
</protein>
<dbReference type="RefSeq" id="WP_074715236.1">
    <property type="nucleotide sequence ID" value="NZ_FNPG01000004.1"/>
</dbReference>
<feature type="transmembrane region" description="Helical" evidence="1">
    <location>
        <begin position="160"/>
        <end position="179"/>
    </location>
</feature>
<keyword evidence="1" id="KW-1133">Transmembrane helix</keyword>
<organism evidence="3 4">
    <name type="scientific">Lachnobacterium bovis DSM 14045</name>
    <dbReference type="NCBI Taxonomy" id="1122142"/>
    <lineage>
        <taxon>Bacteria</taxon>
        <taxon>Bacillati</taxon>
        <taxon>Bacillota</taxon>
        <taxon>Clostridia</taxon>
        <taxon>Lachnospirales</taxon>
        <taxon>Lachnospiraceae</taxon>
        <taxon>Lachnobacterium</taxon>
    </lineage>
</organism>
<feature type="transmembrane region" description="Helical" evidence="1">
    <location>
        <begin position="24"/>
        <end position="43"/>
    </location>
</feature>
<dbReference type="PANTHER" id="PTHR40448">
    <property type="entry name" value="TWO-COMPONENT SENSOR HISTIDINE KINASE"/>
    <property type="match status" value="1"/>
</dbReference>
<reference evidence="3 4" key="1">
    <citation type="submission" date="2016-10" db="EMBL/GenBank/DDBJ databases">
        <authorList>
            <person name="de Groot N.N."/>
        </authorList>
    </citation>
    <scope>NUCLEOTIDE SEQUENCE [LARGE SCALE GENOMIC DNA]</scope>
    <source>
        <strain evidence="3 4">DSM 14045</strain>
    </source>
</reference>
<accession>A0A1H3FBL6</accession>
<feature type="transmembrane region" description="Helical" evidence="1">
    <location>
        <begin position="109"/>
        <end position="126"/>
    </location>
</feature>
<feature type="transmembrane region" description="Helical" evidence="1">
    <location>
        <begin position="131"/>
        <end position="148"/>
    </location>
</feature>
<keyword evidence="4" id="KW-1185">Reference proteome</keyword>
<dbReference type="Pfam" id="PF14501">
    <property type="entry name" value="HATPase_c_5"/>
    <property type="match status" value="1"/>
</dbReference>
<evidence type="ECO:0000256" key="1">
    <source>
        <dbReference type="SAM" id="Phobius"/>
    </source>
</evidence>
<evidence type="ECO:0000313" key="3">
    <source>
        <dbReference type="EMBL" id="SDX87594.1"/>
    </source>
</evidence>
<proteinExistence type="predicted"/>
<feature type="transmembrane region" description="Helical" evidence="1">
    <location>
        <begin position="49"/>
        <end position="66"/>
    </location>
</feature>
<dbReference type="EMBL" id="FNPG01000004">
    <property type="protein sequence ID" value="SDX87594.1"/>
    <property type="molecule type" value="Genomic_DNA"/>
</dbReference>
<dbReference type="InterPro" id="IPR036890">
    <property type="entry name" value="HATPase_C_sf"/>
</dbReference>
<evidence type="ECO:0000259" key="2">
    <source>
        <dbReference type="Pfam" id="PF14501"/>
    </source>
</evidence>
<dbReference type="OrthoDB" id="9156435at2"/>
<feature type="domain" description="Sensor histidine kinase NatK-like C-terminal" evidence="2">
    <location>
        <begin position="302"/>
        <end position="403"/>
    </location>
</feature>
<dbReference type="Proteomes" id="UP000183918">
    <property type="component" value="Unassembled WGS sequence"/>
</dbReference>
<dbReference type="AlphaFoldDB" id="A0A1H3FBL6"/>
<name>A0A1H3FBL6_9FIRM</name>
<sequence>MKKKYTYRQLILAERDPFIQRQKISAFNALLQIMALLCFSLVISPITSGAWKLAVVYLGLGTWFLINDLFLNKIKNHILVLFTTLTGAYLILAYQFWIERNMEFGMDAYWLWIIIVPFIANFSGGIFYGNIAALGGWILAVIFMWSPVRDLVQDYGTNMTTFYPIDYLCVMIVASCIQYKMTSYQLFRKEAESELAFRQKERFQRMEEQITIYEENETNIRKLKHDIRHFNRVLRAYLKDGEVGKALEYLDQIAGKLEDVKNTNYCDNKLINGLLTVYVSHAKKSKCDIKVKAIVPELIAIDAIDLTSIIANAIENAAEAIRRVEEEKRYIRVSIIYDAGKLKIEVKNSCFYNTKFNDDGLPQSSKVVKSGIGTKNIKELAEKYGGFASFKQKDDIFVMKAIINC</sequence>
<dbReference type="GO" id="GO:0042802">
    <property type="term" value="F:identical protein binding"/>
    <property type="evidence" value="ECO:0007669"/>
    <property type="project" value="TreeGrafter"/>
</dbReference>